<evidence type="ECO:0000256" key="2">
    <source>
        <dbReference type="ARBA" id="ARBA00022618"/>
    </source>
</evidence>
<proteinExistence type="predicted"/>
<keyword evidence="1" id="KW-1003">Cell membrane</keyword>
<dbReference type="InterPro" id="IPR007060">
    <property type="entry name" value="FtsL/DivIC"/>
</dbReference>
<name>A0A937I812_9GAMM</name>
<dbReference type="Pfam" id="PF04977">
    <property type="entry name" value="DivIC"/>
    <property type="match status" value="1"/>
</dbReference>
<dbReference type="AlphaFoldDB" id="A0A937I812"/>
<keyword evidence="3 8" id="KW-0812">Transmembrane</keyword>
<evidence type="ECO:0000256" key="5">
    <source>
        <dbReference type="ARBA" id="ARBA00023136"/>
    </source>
</evidence>
<dbReference type="PANTHER" id="PTHR37485">
    <property type="entry name" value="CELL DIVISION PROTEIN FTSB"/>
    <property type="match status" value="1"/>
</dbReference>
<keyword evidence="4 8" id="KW-1133">Transmembrane helix</keyword>
<evidence type="ECO:0000313" key="10">
    <source>
        <dbReference type="Proteomes" id="UP000711391"/>
    </source>
</evidence>
<keyword evidence="6" id="KW-0131">Cell cycle</keyword>
<dbReference type="GO" id="GO:0030428">
    <property type="term" value="C:cell septum"/>
    <property type="evidence" value="ECO:0007669"/>
    <property type="project" value="TreeGrafter"/>
</dbReference>
<evidence type="ECO:0000256" key="1">
    <source>
        <dbReference type="ARBA" id="ARBA00022475"/>
    </source>
</evidence>
<reference evidence="9" key="1">
    <citation type="submission" date="2020-10" db="EMBL/GenBank/DDBJ databases">
        <title>Microbiome of the Black Sea water column analyzed by genome centric metagenomics.</title>
        <authorList>
            <person name="Cabello-Yeves P.J."/>
            <person name="Callieri C."/>
            <person name="Picazo A."/>
            <person name="Mehrshad M."/>
            <person name="Haro-Moreno J.M."/>
            <person name="Roda-Garcia J."/>
            <person name="Dzembekova N."/>
            <person name="Slabakova V."/>
            <person name="Slabakova N."/>
            <person name="Moncheva S."/>
            <person name="Rodriguez-Valera F."/>
        </authorList>
    </citation>
    <scope>NUCLEOTIDE SEQUENCE</scope>
    <source>
        <strain evidence="9">BS307-5m-G50</strain>
    </source>
</reference>
<dbReference type="InterPro" id="IPR023081">
    <property type="entry name" value="Cell_div_FtsB"/>
</dbReference>
<feature type="transmembrane region" description="Helical" evidence="8">
    <location>
        <begin position="6"/>
        <end position="25"/>
    </location>
</feature>
<evidence type="ECO:0000256" key="3">
    <source>
        <dbReference type="ARBA" id="ARBA00022692"/>
    </source>
</evidence>
<gene>
    <name evidence="9" type="ORF">ISQ64_02565</name>
</gene>
<sequence>MNRLFYFLASALFLLIILLLNSIFFGTNSYSKKSQIINENNLQEEQNDELKKQNDALEFEIQNAQKSKEHVENFAREKLNLVYPDEEFITFKEEDKSEDEK</sequence>
<protein>
    <submittedName>
        <fullName evidence="9">Septum formation initiator family protein</fullName>
    </submittedName>
</protein>
<evidence type="ECO:0000256" key="6">
    <source>
        <dbReference type="ARBA" id="ARBA00023306"/>
    </source>
</evidence>
<accession>A0A937I812</accession>
<dbReference type="PANTHER" id="PTHR37485:SF1">
    <property type="entry name" value="CELL DIVISION PROTEIN FTSB"/>
    <property type="match status" value="1"/>
</dbReference>
<keyword evidence="2" id="KW-0132">Cell division</keyword>
<evidence type="ECO:0000256" key="4">
    <source>
        <dbReference type="ARBA" id="ARBA00022989"/>
    </source>
</evidence>
<comment type="caution">
    <text evidence="9">The sequence shown here is derived from an EMBL/GenBank/DDBJ whole genome shotgun (WGS) entry which is preliminary data.</text>
</comment>
<dbReference type="Proteomes" id="UP000711391">
    <property type="component" value="Unassembled WGS sequence"/>
</dbReference>
<evidence type="ECO:0000256" key="8">
    <source>
        <dbReference type="SAM" id="Phobius"/>
    </source>
</evidence>
<evidence type="ECO:0000256" key="7">
    <source>
        <dbReference type="SAM" id="Coils"/>
    </source>
</evidence>
<keyword evidence="5 8" id="KW-0472">Membrane</keyword>
<keyword evidence="7" id="KW-0175">Coiled coil</keyword>
<evidence type="ECO:0000313" key="9">
    <source>
        <dbReference type="EMBL" id="MBL6818270.1"/>
    </source>
</evidence>
<dbReference type="GO" id="GO:0043093">
    <property type="term" value="P:FtsZ-dependent cytokinesis"/>
    <property type="evidence" value="ECO:0007669"/>
    <property type="project" value="TreeGrafter"/>
</dbReference>
<dbReference type="EMBL" id="JADHQD010000010">
    <property type="protein sequence ID" value="MBL6818270.1"/>
    <property type="molecule type" value="Genomic_DNA"/>
</dbReference>
<organism evidence="9 10">
    <name type="scientific">SAR86 cluster bacterium</name>
    <dbReference type="NCBI Taxonomy" id="2030880"/>
    <lineage>
        <taxon>Bacteria</taxon>
        <taxon>Pseudomonadati</taxon>
        <taxon>Pseudomonadota</taxon>
        <taxon>Gammaproteobacteria</taxon>
        <taxon>SAR86 cluster</taxon>
    </lineage>
</organism>
<feature type="coiled-coil region" evidence="7">
    <location>
        <begin position="33"/>
        <end position="67"/>
    </location>
</feature>